<dbReference type="Proteomes" id="UP000442535">
    <property type="component" value="Unassembled WGS sequence"/>
</dbReference>
<gene>
    <name evidence="1" type="ORF">FYJ63_01270</name>
</gene>
<sequence>MKRKAMIKKLQLEAKRRGREFEIKELTRHTAIRIGTEAHTLGRHNEFDETTVRQFFAQYQSELGKGWWRK</sequence>
<dbReference type="EMBL" id="VUMY01000002">
    <property type="protein sequence ID" value="MST48895.1"/>
    <property type="molecule type" value="Genomic_DNA"/>
</dbReference>
<comment type="caution">
    <text evidence="1">The sequence shown here is derived from an EMBL/GenBank/DDBJ whole genome shotgun (WGS) entry which is preliminary data.</text>
</comment>
<evidence type="ECO:0000313" key="2">
    <source>
        <dbReference type="Proteomes" id="UP000442535"/>
    </source>
</evidence>
<organism evidence="1 2">
    <name type="scientific">Mobiluncus porci</name>
    <dbReference type="NCBI Taxonomy" id="2652278"/>
    <lineage>
        <taxon>Bacteria</taxon>
        <taxon>Bacillati</taxon>
        <taxon>Actinomycetota</taxon>
        <taxon>Actinomycetes</taxon>
        <taxon>Actinomycetales</taxon>
        <taxon>Actinomycetaceae</taxon>
        <taxon>Mobiluncus</taxon>
    </lineage>
</organism>
<accession>A0A7K0K1I7</accession>
<evidence type="ECO:0000313" key="1">
    <source>
        <dbReference type="EMBL" id="MST48895.1"/>
    </source>
</evidence>
<dbReference type="AlphaFoldDB" id="A0A7K0K1I7"/>
<protein>
    <submittedName>
        <fullName evidence="1">Ribonuclease PH</fullName>
    </submittedName>
</protein>
<keyword evidence="2" id="KW-1185">Reference proteome</keyword>
<proteinExistence type="predicted"/>
<name>A0A7K0K1I7_9ACTO</name>
<reference evidence="1 2" key="1">
    <citation type="submission" date="2019-08" db="EMBL/GenBank/DDBJ databases">
        <title>In-depth cultivation of the pig gut microbiome towards novel bacterial diversity and tailored functional studies.</title>
        <authorList>
            <person name="Wylensek D."/>
            <person name="Hitch T.C.A."/>
            <person name="Clavel T."/>
        </authorList>
    </citation>
    <scope>NUCLEOTIDE SEQUENCE [LARGE SCALE GENOMIC DNA]</scope>
    <source>
        <strain evidence="1 2">RF-GAM-744-WT-7</strain>
    </source>
</reference>